<evidence type="ECO:0000313" key="2">
    <source>
        <dbReference type="Proteomes" id="UP000018680"/>
    </source>
</evidence>
<accession>V5WFZ8</accession>
<dbReference type="HOGENOM" id="CLU_854980_0_0_12"/>
<proteinExistence type="predicted"/>
<dbReference type="OrthoDB" id="528455at2"/>
<dbReference type="STRING" id="1307761.L21SP2_0652"/>
<dbReference type="EMBL" id="CP006939">
    <property type="protein sequence ID" value="AHC14081.1"/>
    <property type="molecule type" value="Genomic_DNA"/>
</dbReference>
<name>V5WFZ8_9SPIO</name>
<keyword evidence="2" id="KW-1185">Reference proteome</keyword>
<dbReference type="eggNOG" id="COG5297">
    <property type="taxonomic scope" value="Bacteria"/>
</dbReference>
<gene>
    <name evidence="1" type="ORF">L21SP2_0652</name>
</gene>
<reference evidence="1 2" key="1">
    <citation type="journal article" date="2015" name="Stand. Genomic Sci.">
        <title>Complete genome sequence and description of Salinispira pacifica gen. nov., sp. nov., a novel spirochaete isolated form a hypersaline microbial mat.</title>
        <authorList>
            <person name="Ben Hania W."/>
            <person name="Joseph M."/>
            <person name="Schumann P."/>
            <person name="Bunk B."/>
            <person name="Fiebig A."/>
            <person name="Sproer C."/>
            <person name="Klenk H.P."/>
            <person name="Fardeau M.L."/>
            <person name="Spring S."/>
        </authorList>
    </citation>
    <scope>NUCLEOTIDE SEQUENCE [LARGE SCALE GENOMIC DNA]</scope>
    <source>
        <strain evidence="1 2">L21-RPul-D2</strain>
    </source>
</reference>
<dbReference type="RefSeq" id="WP_024267012.1">
    <property type="nucleotide sequence ID" value="NC_023035.1"/>
</dbReference>
<protein>
    <submittedName>
        <fullName evidence="1">Cellulose-binding domain protein</fullName>
    </submittedName>
</protein>
<evidence type="ECO:0000313" key="1">
    <source>
        <dbReference type="EMBL" id="AHC14081.1"/>
    </source>
</evidence>
<dbReference type="Proteomes" id="UP000018680">
    <property type="component" value="Chromosome"/>
</dbReference>
<sequence>MANYSDSDLWLNIPVAADDDFVRSLAELMRAELDPDRRLYLELGNELWNWAEPYSFGRDYALTRARSRWQGVEGTVTGYSDGEPVNELMMIYSWQGIRSIEIADIFRDVFASRPDRIISVLAGQIGASMPYWFPSRYLLETPLYTGEEEGMAAGYQADAFAVAPYVGEPEGDYGFRRSGPGDFLDDAIAYVEGRDPYGVQSQEPGMRYQIRSDAALAAEFGLPLLAYEGGQHFTGSRFTRDQVNSHGNMYNLYRSLLKVWEEEGGSLFVHFAGIIPKGKNPPGEEPGYYQSENFGVKEYQNQDLEQAHKMRALLDAMRLSGQIAE</sequence>
<dbReference type="AlphaFoldDB" id="V5WFZ8"/>
<dbReference type="KEGG" id="slr:L21SP2_0652"/>
<organism evidence="1 2">
    <name type="scientific">Salinispira pacifica</name>
    <dbReference type="NCBI Taxonomy" id="1307761"/>
    <lineage>
        <taxon>Bacteria</taxon>
        <taxon>Pseudomonadati</taxon>
        <taxon>Spirochaetota</taxon>
        <taxon>Spirochaetia</taxon>
        <taxon>Spirochaetales</taxon>
        <taxon>Spirochaetaceae</taxon>
        <taxon>Salinispira</taxon>
    </lineage>
</organism>